<organism evidence="3 4">
    <name type="scientific">Glaciibacter psychrotolerans</name>
    <dbReference type="NCBI Taxonomy" id="670054"/>
    <lineage>
        <taxon>Bacteria</taxon>
        <taxon>Bacillati</taxon>
        <taxon>Actinomycetota</taxon>
        <taxon>Actinomycetes</taxon>
        <taxon>Micrococcales</taxon>
        <taxon>Microbacteriaceae</taxon>
        <taxon>Glaciibacter</taxon>
    </lineage>
</organism>
<name>A0A7Z0J7B4_9MICO</name>
<dbReference type="PANTHER" id="PTHR43639">
    <property type="entry name" value="OXIDOREDUCTASE, SHORT-CHAIN DEHYDROGENASE/REDUCTASE FAMILY (AFU_ORTHOLOGUE AFUA_5G02870)"/>
    <property type="match status" value="1"/>
</dbReference>
<dbReference type="GO" id="GO:0016491">
    <property type="term" value="F:oxidoreductase activity"/>
    <property type="evidence" value="ECO:0007669"/>
    <property type="project" value="UniProtKB-KW"/>
</dbReference>
<dbReference type="FunFam" id="3.40.50.720:FF:000084">
    <property type="entry name" value="Short-chain dehydrogenase reductase"/>
    <property type="match status" value="1"/>
</dbReference>
<keyword evidence="2" id="KW-0560">Oxidoreductase</keyword>
<dbReference type="NCBIfam" id="NF005559">
    <property type="entry name" value="PRK07231.1"/>
    <property type="match status" value="1"/>
</dbReference>
<dbReference type="PANTHER" id="PTHR43639:SF1">
    <property type="entry name" value="SHORT-CHAIN DEHYDROGENASE_REDUCTASE FAMILY PROTEIN"/>
    <property type="match status" value="1"/>
</dbReference>
<keyword evidence="4" id="KW-1185">Reference proteome</keyword>
<dbReference type="SUPFAM" id="SSF51735">
    <property type="entry name" value="NAD(P)-binding Rossmann-fold domains"/>
    <property type="match status" value="1"/>
</dbReference>
<dbReference type="PRINTS" id="PR00081">
    <property type="entry name" value="GDHRDH"/>
</dbReference>
<accession>A0A7Z0J7B4</accession>
<comment type="similarity">
    <text evidence="1">Belongs to the short-chain dehydrogenases/reductases (SDR) family.</text>
</comment>
<evidence type="ECO:0000256" key="2">
    <source>
        <dbReference type="ARBA" id="ARBA00023002"/>
    </source>
</evidence>
<evidence type="ECO:0000256" key="1">
    <source>
        <dbReference type="ARBA" id="ARBA00006484"/>
    </source>
</evidence>
<gene>
    <name evidence="3" type="ORF">HNR05_002570</name>
</gene>
<evidence type="ECO:0000313" key="3">
    <source>
        <dbReference type="EMBL" id="NYJ20779.1"/>
    </source>
</evidence>
<proteinExistence type="inferred from homology"/>
<evidence type="ECO:0000313" key="4">
    <source>
        <dbReference type="Proteomes" id="UP000537260"/>
    </source>
</evidence>
<protein>
    <submittedName>
        <fullName evidence="3">NAD(P)-dependent dehydrogenase (Short-subunit alcohol dehydrogenase family)</fullName>
    </submittedName>
</protein>
<dbReference type="EMBL" id="JACCFM010000001">
    <property type="protein sequence ID" value="NYJ20779.1"/>
    <property type="molecule type" value="Genomic_DNA"/>
</dbReference>
<reference evidence="3 4" key="1">
    <citation type="submission" date="2020-07" db="EMBL/GenBank/DDBJ databases">
        <title>Sequencing the genomes of 1000 actinobacteria strains.</title>
        <authorList>
            <person name="Klenk H.-P."/>
        </authorList>
    </citation>
    <scope>NUCLEOTIDE SEQUENCE [LARGE SCALE GENOMIC DNA]</scope>
    <source>
        <strain evidence="3 4">LI1</strain>
    </source>
</reference>
<sequence>MVHATDAQLPDLSGTTVIVTGGSGSIGGGIARRFAAAGASVVIHHFSGAKAAARVVDEIVAAGGYALSARADIRDLDQCRAVVQKAVAAFGHLDALVNNAGIQPVQPLAGMTVAEWEAVVTVNLSGTFAMSQAAAEVMSVQGSGSITHIASVEASLPAPNHAHYSVSKAAIKMHARAAALEFGPSGIRVNSVSPGLIDGGGLADQWPEGYGSWVRTAPLRRTGTPEDIGNACVFLASPLAAWISGQDLVVDGGMSAVPAW</sequence>
<dbReference type="Pfam" id="PF13561">
    <property type="entry name" value="adh_short_C2"/>
    <property type="match status" value="1"/>
</dbReference>
<dbReference type="Gene3D" id="3.40.50.720">
    <property type="entry name" value="NAD(P)-binding Rossmann-like Domain"/>
    <property type="match status" value="1"/>
</dbReference>
<dbReference type="InterPro" id="IPR002347">
    <property type="entry name" value="SDR_fam"/>
</dbReference>
<dbReference type="RefSeq" id="WP_179579470.1">
    <property type="nucleotide sequence ID" value="NZ_JACCFM010000001.1"/>
</dbReference>
<dbReference type="InterPro" id="IPR036291">
    <property type="entry name" value="NAD(P)-bd_dom_sf"/>
</dbReference>
<dbReference type="AlphaFoldDB" id="A0A7Z0J7B4"/>
<comment type="caution">
    <text evidence="3">The sequence shown here is derived from an EMBL/GenBank/DDBJ whole genome shotgun (WGS) entry which is preliminary data.</text>
</comment>
<dbReference type="PRINTS" id="PR00080">
    <property type="entry name" value="SDRFAMILY"/>
</dbReference>
<dbReference type="Proteomes" id="UP000537260">
    <property type="component" value="Unassembled WGS sequence"/>
</dbReference>